<dbReference type="SUPFAM" id="SSF53474">
    <property type="entry name" value="alpha/beta-Hydrolases"/>
    <property type="match status" value="1"/>
</dbReference>
<feature type="region of interest" description="Disordered" evidence="1">
    <location>
        <begin position="158"/>
        <end position="210"/>
    </location>
</feature>
<dbReference type="InterPro" id="IPR000073">
    <property type="entry name" value="AB_hydrolase_1"/>
</dbReference>
<dbReference type="RefSeq" id="WP_188940704.1">
    <property type="nucleotide sequence ID" value="NZ_BMNA01000002.1"/>
</dbReference>
<reference evidence="3" key="1">
    <citation type="journal article" date="2014" name="Int. J. Syst. Evol. Microbiol.">
        <title>Complete genome sequence of Corynebacterium casei LMG S-19264T (=DSM 44701T), isolated from a smear-ripened cheese.</title>
        <authorList>
            <consortium name="US DOE Joint Genome Institute (JGI-PGF)"/>
            <person name="Walter F."/>
            <person name="Albersmeier A."/>
            <person name="Kalinowski J."/>
            <person name="Ruckert C."/>
        </authorList>
    </citation>
    <scope>NUCLEOTIDE SEQUENCE</scope>
    <source>
        <strain evidence="3">CGMCC 4.7308</strain>
    </source>
</reference>
<name>A0A917WEB1_9ACTN</name>
<accession>A0A917WEB1</accession>
<dbReference type="GO" id="GO:0003824">
    <property type="term" value="F:catalytic activity"/>
    <property type="evidence" value="ECO:0007669"/>
    <property type="project" value="UniProtKB-ARBA"/>
</dbReference>
<reference evidence="3" key="2">
    <citation type="submission" date="2020-09" db="EMBL/GenBank/DDBJ databases">
        <authorList>
            <person name="Sun Q."/>
            <person name="Zhou Y."/>
        </authorList>
    </citation>
    <scope>NUCLEOTIDE SEQUENCE</scope>
    <source>
        <strain evidence="3">CGMCC 4.7308</strain>
    </source>
</reference>
<evidence type="ECO:0000256" key="1">
    <source>
        <dbReference type="SAM" id="MobiDB-lite"/>
    </source>
</evidence>
<feature type="domain" description="AB hydrolase-1" evidence="2">
    <location>
        <begin position="3"/>
        <end position="147"/>
    </location>
</feature>
<organism evidence="3 4">
    <name type="scientific">Nakamurella endophytica</name>
    <dbReference type="NCBI Taxonomy" id="1748367"/>
    <lineage>
        <taxon>Bacteria</taxon>
        <taxon>Bacillati</taxon>
        <taxon>Actinomycetota</taxon>
        <taxon>Actinomycetes</taxon>
        <taxon>Nakamurellales</taxon>
        <taxon>Nakamurellaceae</taxon>
        <taxon>Nakamurella</taxon>
    </lineage>
</organism>
<comment type="caution">
    <text evidence="3">The sequence shown here is derived from an EMBL/GenBank/DDBJ whole genome shotgun (WGS) entry which is preliminary data.</text>
</comment>
<protein>
    <recommendedName>
        <fullName evidence="2">AB hydrolase-1 domain-containing protein</fullName>
    </recommendedName>
</protein>
<dbReference type="AlphaFoldDB" id="A0A917WEB1"/>
<dbReference type="Proteomes" id="UP000655208">
    <property type="component" value="Unassembled WGS sequence"/>
</dbReference>
<proteinExistence type="predicted"/>
<sequence>MTDAVLVGHLMGCQIVTAAHTAHPRLSGPLVLLSPTVDADAGSAARQALRLLRCTLQEPVRGVLVVVTDYLRFGVRRYLRTSTSMLDDHVENRIGRCRTSVTLVRGEHDAVAPRRWLDELSARTPGSDVVEIAGAAHLVQWARPEDVGRVCRGVRGRPEDAAAGEEPDQHTHLGRLRDRPPGGRARRLPEAPGRPSPPSGHRAGSRPAQS</sequence>
<gene>
    <name evidence="3" type="ORF">GCM10011594_13580</name>
</gene>
<keyword evidence="4" id="KW-1185">Reference proteome</keyword>
<dbReference type="Pfam" id="PF12697">
    <property type="entry name" value="Abhydrolase_6"/>
    <property type="match status" value="1"/>
</dbReference>
<dbReference type="EMBL" id="BMNA01000002">
    <property type="protein sequence ID" value="GGL95146.1"/>
    <property type="molecule type" value="Genomic_DNA"/>
</dbReference>
<evidence type="ECO:0000313" key="4">
    <source>
        <dbReference type="Proteomes" id="UP000655208"/>
    </source>
</evidence>
<evidence type="ECO:0000259" key="2">
    <source>
        <dbReference type="Pfam" id="PF12697"/>
    </source>
</evidence>
<dbReference type="InterPro" id="IPR029058">
    <property type="entry name" value="AB_hydrolase_fold"/>
</dbReference>
<feature type="compositionally biased region" description="Basic and acidic residues" evidence="1">
    <location>
        <begin position="167"/>
        <end position="181"/>
    </location>
</feature>
<dbReference type="Gene3D" id="3.40.50.1820">
    <property type="entry name" value="alpha/beta hydrolase"/>
    <property type="match status" value="1"/>
</dbReference>
<evidence type="ECO:0000313" key="3">
    <source>
        <dbReference type="EMBL" id="GGL95146.1"/>
    </source>
</evidence>